<reference evidence="1 2" key="1">
    <citation type="submission" date="2014-04" db="EMBL/GenBank/DDBJ databases">
        <authorList>
            <consortium name="DOE Joint Genome Institute"/>
            <person name="Kuo A."/>
            <person name="Kohler A."/>
            <person name="Costa M.D."/>
            <person name="Nagy L.G."/>
            <person name="Floudas D."/>
            <person name="Copeland A."/>
            <person name="Barry K.W."/>
            <person name="Cichocki N."/>
            <person name="Veneault-Fourrey C."/>
            <person name="LaButti K."/>
            <person name="Lindquist E.A."/>
            <person name="Lipzen A."/>
            <person name="Lundell T."/>
            <person name="Morin E."/>
            <person name="Murat C."/>
            <person name="Sun H."/>
            <person name="Tunlid A."/>
            <person name="Henrissat B."/>
            <person name="Grigoriev I.V."/>
            <person name="Hibbett D.S."/>
            <person name="Martin F."/>
            <person name="Nordberg H.P."/>
            <person name="Cantor M.N."/>
            <person name="Hua S.X."/>
        </authorList>
    </citation>
    <scope>NUCLEOTIDE SEQUENCE [LARGE SCALE GENOMIC DNA]</scope>
    <source>
        <strain evidence="1 2">Marx 270</strain>
    </source>
</reference>
<dbReference type="InParanoid" id="A0A0C3PJW5"/>
<organism evidence="1 2">
    <name type="scientific">Pisolithus tinctorius Marx 270</name>
    <dbReference type="NCBI Taxonomy" id="870435"/>
    <lineage>
        <taxon>Eukaryota</taxon>
        <taxon>Fungi</taxon>
        <taxon>Dikarya</taxon>
        <taxon>Basidiomycota</taxon>
        <taxon>Agaricomycotina</taxon>
        <taxon>Agaricomycetes</taxon>
        <taxon>Agaricomycetidae</taxon>
        <taxon>Boletales</taxon>
        <taxon>Sclerodermatineae</taxon>
        <taxon>Pisolithaceae</taxon>
        <taxon>Pisolithus</taxon>
    </lineage>
</organism>
<keyword evidence="2" id="KW-1185">Reference proteome</keyword>
<dbReference type="AlphaFoldDB" id="A0A0C3PJW5"/>
<gene>
    <name evidence="1" type="ORF">M404DRAFT_174595</name>
</gene>
<sequence length="143" mass="15547">MLTMNGSSCGTLHPNSINLPLLESLAVMLEDPRSLLVAIVTPKLGYFACSPLKLTTRWSGIFTDLSDRFPTVQHLCLRHPRSSLKMVRALATLKAALCPLQTAGGASSICPSKRSTTTILELGSWNDFALEDTRVDPLCNIAY</sequence>
<dbReference type="HOGENOM" id="CLU_1806977_0_0_1"/>
<dbReference type="EMBL" id="KN831944">
    <property type="protein sequence ID" value="KIO14480.1"/>
    <property type="molecule type" value="Genomic_DNA"/>
</dbReference>
<proteinExistence type="predicted"/>
<accession>A0A0C3PJW5</accession>
<reference evidence="2" key="2">
    <citation type="submission" date="2015-01" db="EMBL/GenBank/DDBJ databases">
        <title>Evolutionary Origins and Diversification of the Mycorrhizal Mutualists.</title>
        <authorList>
            <consortium name="DOE Joint Genome Institute"/>
            <consortium name="Mycorrhizal Genomics Consortium"/>
            <person name="Kohler A."/>
            <person name="Kuo A."/>
            <person name="Nagy L.G."/>
            <person name="Floudas D."/>
            <person name="Copeland A."/>
            <person name="Barry K.W."/>
            <person name="Cichocki N."/>
            <person name="Veneault-Fourrey C."/>
            <person name="LaButti K."/>
            <person name="Lindquist E.A."/>
            <person name="Lipzen A."/>
            <person name="Lundell T."/>
            <person name="Morin E."/>
            <person name="Murat C."/>
            <person name="Riley R."/>
            <person name="Ohm R."/>
            <person name="Sun H."/>
            <person name="Tunlid A."/>
            <person name="Henrissat B."/>
            <person name="Grigoriev I.V."/>
            <person name="Hibbett D.S."/>
            <person name="Martin F."/>
        </authorList>
    </citation>
    <scope>NUCLEOTIDE SEQUENCE [LARGE SCALE GENOMIC DNA]</scope>
    <source>
        <strain evidence="2">Marx 270</strain>
    </source>
</reference>
<evidence type="ECO:0000313" key="1">
    <source>
        <dbReference type="EMBL" id="KIO14480.1"/>
    </source>
</evidence>
<dbReference type="Proteomes" id="UP000054217">
    <property type="component" value="Unassembled WGS sequence"/>
</dbReference>
<name>A0A0C3PJW5_PISTI</name>
<protein>
    <submittedName>
        <fullName evidence="1">Uncharacterized protein</fullName>
    </submittedName>
</protein>
<evidence type="ECO:0000313" key="2">
    <source>
        <dbReference type="Proteomes" id="UP000054217"/>
    </source>
</evidence>